<evidence type="ECO:0000256" key="2">
    <source>
        <dbReference type="HAMAP-Rule" id="MF_00003"/>
    </source>
</evidence>
<comment type="subunit">
    <text evidence="2">Monomer. Binds 30S ribosomal subunits, but not 50S ribosomal subunits or 70S ribosomes.</text>
</comment>
<proteinExistence type="inferred from homology"/>
<dbReference type="PANTHER" id="PTHR33515:SF1">
    <property type="entry name" value="RIBOSOME-BINDING FACTOR A, CHLOROPLASTIC-RELATED"/>
    <property type="match status" value="1"/>
</dbReference>
<gene>
    <name evidence="2 3" type="primary">rbfA</name>
    <name evidence="3" type="ORF">MOX91_03275</name>
</gene>
<dbReference type="Pfam" id="PF02033">
    <property type="entry name" value="RBFA"/>
    <property type="match status" value="1"/>
</dbReference>
<comment type="caution">
    <text evidence="3">The sequence shown here is derived from an EMBL/GenBank/DDBJ whole genome shotgun (WGS) entry which is preliminary data.</text>
</comment>
<sequence>MDSRIVRVGELVLRELSGILHSRWRSEAVAITLTHAEVSPDLRKARIYYSAIGGREAAAGAGRFLSRIKKELKSLMTKNITLKYTPDLEFVYDYSFERGARVMDLIEELEQSEGENSGES</sequence>
<comment type="similarity">
    <text evidence="2">Belongs to the RbfA family.</text>
</comment>
<name>A0ABU4WF59_9BACT</name>
<dbReference type="NCBIfam" id="TIGR00082">
    <property type="entry name" value="rbfA"/>
    <property type="match status" value="1"/>
</dbReference>
<comment type="subcellular location">
    <subcellularLocation>
        <location evidence="2">Cytoplasm</location>
    </subcellularLocation>
</comment>
<dbReference type="RefSeq" id="WP_370396648.1">
    <property type="nucleotide sequence ID" value="NZ_JALBUT010000003.1"/>
</dbReference>
<dbReference type="InterPro" id="IPR020053">
    <property type="entry name" value="Ribosome-bd_factorA_CS"/>
</dbReference>
<dbReference type="InterPro" id="IPR000238">
    <property type="entry name" value="RbfA"/>
</dbReference>
<comment type="function">
    <text evidence="2">One of several proteins that assist in the late maturation steps of the functional core of the 30S ribosomal subunit. Associates with free 30S ribosomal subunits (but not with 30S subunits that are part of 70S ribosomes or polysomes). Required for efficient processing of 16S rRNA. May interact with the 5'-terminal helix region of 16S rRNA.</text>
</comment>
<dbReference type="SUPFAM" id="SSF89919">
    <property type="entry name" value="Ribosome-binding factor A, RbfA"/>
    <property type="match status" value="1"/>
</dbReference>
<protein>
    <recommendedName>
        <fullName evidence="2">Ribosome-binding factor A</fullName>
    </recommendedName>
</protein>
<dbReference type="Gene3D" id="3.30.300.20">
    <property type="match status" value="1"/>
</dbReference>
<dbReference type="PANTHER" id="PTHR33515">
    <property type="entry name" value="RIBOSOME-BINDING FACTOR A, CHLOROPLASTIC-RELATED"/>
    <property type="match status" value="1"/>
</dbReference>
<evidence type="ECO:0000313" key="3">
    <source>
        <dbReference type="EMBL" id="MDX8415200.1"/>
    </source>
</evidence>
<dbReference type="InterPro" id="IPR015946">
    <property type="entry name" value="KH_dom-like_a/b"/>
</dbReference>
<reference evidence="3 4" key="1">
    <citation type="submission" date="2022-03" db="EMBL/GenBank/DDBJ databases">
        <title>Novel taxa within the pig intestine.</title>
        <authorList>
            <person name="Wylensek D."/>
            <person name="Bishof K."/>
            <person name="Afrizal A."/>
            <person name="Clavel T."/>
        </authorList>
    </citation>
    <scope>NUCLEOTIDE SEQUENCE [LARGE SCALE GENOMIC DNA]</scope>
    <source>
        <strain evidence="3 4">CLA-KB-P66</strain>
    </source>
</reference>
<dbReference type="InterPro" id="IPR023799">
    <property type="entry name" value="RbfA_dom_sf"/>
</dbReference>
<keyword evidence="1 2" id="KW-0690">Ribosome biogenesis</keyword>
<keyword evidence="2" id="KW-0963">Cytoplasm</keyword>
<organism evidence="3 4">
    <name type="scientific">Intestinicryptomonas porci</name>
    <dbReference type="NCBI Taxonomy" id="2926320"/>
    <lineage>
        <taxon>Bacteria</taxon>
        <taxon>Pseudomonadati</taxon>
        <taxon>Verrucomicrobiota</taxon>
        <taxon>Opitutia</taxon>
        <taxon>Opitutales</taxon>
        <taxon>Intestinicryptomonaceae</taxon>
        <taxon>Intestinicryptomonas</taxon>
    </lineage>
</organism>
<dbReference type="EMBL" id="JALBUT010000003">
    <property type="protein sequence ID" value="MDX8415200.1"/>
    <property type="molecule type" value="Genomic_DNA"/>
</dbReference>
<keyword evidence="4" id="KW-1185">Reference proteome</keyword>
<dbReference type="HAMAP" id="MF_00003">
    <property type="entry name" value="RbfA"/>
    <property type="match status" value="1"/>
</dbReference>
<dbReference type="Proteomes" id="UP001275932">
    <property type="component" value="Unassembled WGS sequence"/>
</dbReference>
<dbReference type="PROSITE" id="PS01319">
    <property type="entry name" value="RBFA"/>
    <property type="match status" value="1"/>
</dbReference>
<evidence type="ECO:0000313" key="4">
    <source>
        <dbReference type="Proteomes" id="UP001275932"/>
    </source>
</evidence>
<accession>A0ABU4WF59</accession>
<evidence type="ECO:0000256" key="1">
    <source>
        <dbReference type="ARBA" id="ARBA00022517"/>
    </source>
</evidence>